<sequence length="306" mass="34783">MEELVISDYSQMNSLFQQLTTDVSWFENKEVKLSDSLGGFKIHVEGDVFDSTITTGIMRGMLSLQNAVYDAYSHYCYGYVKRLSDEERKMLEIRVKIEPGSSYIEILIKDIAKAVGDRIRTMTTKEFIASVAIVSTIAAVSLNVGKHIDSKKEIARIQAQNELVTDVQKTTNEVAIAALEAQSSFYRSMSKQDFTSFSINNETVTPVEIAEMTKITREKRPVEQVVYKGKFTITDIHFEEETIYLDVINPTDGKTIKYVNIFKDIVTEDDYQWFKDSANRQSIDMTIVATEKKGEIIGAFLQSFKK</sequence>
<name>A0AAE3EHW7_9SPIR</name>
<comment type="caution">
    <text evidence="1">The sequence shown here is derived from an EMBL/GenBank/DDBJ whole genome shotgun (WGS) entry which is preliminary data.</text>
</comment>
<evidence type="ECO:0000313" key="2">
    <source>
        <dbReference type="Proteomes" id="UP001198163"/>
    </source>
</evidence>
<accession>A0AAE3EHW7</accession>
<protein>
    <submittedName>
        <fullName evidence="1">Uncharacterized protein</fullName>
    </submittedName>
</protein>
<evidence type="ECO:0000313" key="1">
    <source>
        <dbReference type="EMBL" id="MCD1654742.1"/>
    </source>
</evidence>
<proteinExistence type="predicted"/>
<keyword evidence="2" id="KW-1185">Reference proteome</keyword>
<dbReference type="RefSeq" id="WP_230755256.1">
    <property type="nucleotide sequence ID" value="NZ_JAINWA010000003.1"/>
</dbReference>
<dbReference type="EMBL" id="JAINWA010000003">
    <property type="protein sequence ID" value="MCD1654742.1"/>
    <property type="molecule type" value="Genomic_DNA"/>
</dbReference>
<organism evidence="1 2">
    <name type="scientific">Teretinema zuelzerae</name>
    <dbReference type="NCBI Taxonomy" id="156"/>
    <lineage>
        <taxon>Bacteria</taxon>
        <taxon>Pseudomonadati</taxon>
        <taxon>Spirochaetota</taxon>
        <taxon>Spirochaetia</taxon>
        <taxon>Spirochaetales</taxon>
        <taxon>Treponemataceae</taxon>
        <taxon>Teretinema</taxon>
    </lineage>
</organism>
<reference evidence="1" key="1">
    <citation type="submission" date="2021-08" db="EMBL/GenBank/DDBJ databases">
        <title>Comparative analyses of Brucepasteria parasyntrophica and Teretinema zuelzerae.</title>
        <authorList>
            <person name="Song Y."/>
            <person name="Brune A."/>
        </authorList>
    </citation>
    <scope>NUCLEOTIDE SEQUENCE</scope>
    <source>
        <strain evidence="1">DSM 1903</strain>
    </source>
</reference>
<dbReference type="AlphaFoldDB" id="A0AAE3EHW7"/>
<dbReference type="Proteomes" id="UP001198163">
    <property type="component" value="Unassembled WGS sequence"/>
</dbReference>
<gene>
    <name evidence="1" type="ORF">K7J14_08490</name>
</gene>